<evidence type="ECO:0000256" key="1">
    <source>
        <dbReference type="SAM" id="Phobius"/>
    </source>
</evidence>
<dbReference type="Pfam" id="PF03779">
    <property type="entry name" value="SPW"/>
    <property type="match status" value="1"/>
</dbReference>
<comment type="caution">
    <text evidence="3">The sequence shown here is derived from an EMBL/GenBank/DDBJ whole genome shotgun (WGS) entry which is preliminary data.</text>
</comment>
<evidence type="ECO:0000313" key="4">
    <source>
        <dbReference type="Proteomes" id="UP001236369"/>
    </source>
</evidence>
<dbReference type="RefSeq" id="WP_238252547.1">
    <property type="nucleotide sequence ID" value="NZ_BPQX01000055.1"/>
</dbReference>
<feature type="transmembrane region" description="Helical" evidence="1">
    <location>
        <begin position="64"/>
        <end position="85"/>
    </location>
</feature>
<feature type="transmembrane region" description="Helical" evidence="1">
    <location>
        <begin position="12"/>
        <end position="31"/>
    </location>
</feature>
<proteinExistence type="predicted"/>
<protein>
    <recommendedName>
        <fullName evidence="2">SPW repeat-containing integral membrane domain-containing protein</fullName>
    </recommendedName>
</protein>
<dbReference type="EMBL" id="JAUSVV010000007">
    <property type="protein sequence ID" value="MDQ0443683.1"/>
    <property type="molecule type" value="Genomic_DNA"/>
</dbReference>
<evidence type="ECO:0000313" key="3">
    <source>
        <dbReference type="EMBL" id="MDQ0443683.1"/>
    </source>
</evidence>
<reference evidence="3 4" key="1">
    <citation type="submission" date="2023-07" db="EMBL/GenBank/DDBJ databases">
        <title>Genomic Encyclopedia of Type Strains, Phase IV (KMG-IV): sequencing the most valuable type-strain genomes for metagenomic binning, comparative biology and taxonomic classification.</title>
        <authorList>
            <person name="Goeker M."/>
        </authorList>
    </citation>
    <scope>NUCLEOTIDE SEQUENCE [LARGE SCALE GENOMIC DNA]</scope>
    <source>
        <strain evidence="3 4">DSM 19562</strain>
    </source>
</reference>
<keyword evidence="1" id="KW-0812">Transmembrane</keyword>
<sequence>MRIVNEPEDRFLSGWSLMLGILLAAAPWYLGFAPDRVPAWNAWACAGAVIVLSLLALAQVHAWLEYLTAAIGLWLCVAPWALGFGGRIPAAWTHAGFGLALAISAFSELWRLRETRTSRPV</sequence>
<keyword evidence="1" id="KW-0472">Membrane</keyword>
<dbReference type="Proteomes" id="UP001236369">
    <property type="component" value="Unassembled WGS sequence"/>
</dbReference>
<keyword evidence="1" id="KW-1133">Transmembrane helix</keyword>
<feature type="transmembrane region" description="Helical" evidence="1">
    <location>
        <begin position="37"/>
        <end position="57"/>
    </location>
</feature>
<accession>A0ABU0HPB3</accession>
<evidence type="ECO:0000259" key="2">
    <source>
        <dbReference type="Pfam" id="PF03779"/>
    </source>
</evidence>
<dbReference type="InterPro" id="IPR005530">
    <property type="entry name" value="SPW"/>
</dbReference>
<feature type="domain" description="SPW repeat-containing integral membrane" evidence="2">
    <location>
        <begin position="14"/>
        <end position="105"/>
    </location>
</feature>
<keyword evidence="4" id="KW-1185">Reference proteome</keyword>
<name>A0ABU0HPB3_9HYPH</name>
<organism evidence="3 4">
    <name type="scientific">Methylobacterium persicinum</name>
    <dbReference type="NCBI Taxonomy" id="374426"/>
    <lineage>
        <taxon>Bacteria</taxon>
        <taxon>Pseudomonadati</taxon>
        <taxon>Pseudomonadota</taxon>
        <taxon>Alphaproteobacteria</taxon>
        <taxon>Hyphomicrobiales</taxon>
        <taxon>Methylobacteriaceae</taxon>
        <taxon>Methylobacterium</taxon>
    </lineage>
</organism>
<feature type="transmembrane region" description="Helical" evidence="1">
    <location>
        <begin position="91"/>
        <end position="110"/>
    </location>
</feature>
<gene>
    <name evidence="3" type="ORF">QO016_003188</name>
</gene>